<dbReference type="OrthoDB" id="327217at2157"/>
<sequence>MPSPNAPDDGPETNETRYVTTFDPEAGERASDAIVTAVAAIVGTESVDLPPLYDAVDPEALDSLVEHAQRMEGAVTHQVWFTYESFDVGVRTDGEIRIRDATTAS</sequence>
<keyword evidence="3" id="KW-1185">Reference proteome</keyword>
<proteinExistence type="predicted"/>
<dbReference type="RefSeq" id="WP_097381185.1">
    <property type="nucleotide sequence ID" value="NZ_NXNI01000001.1"/>
</dbReference>
<reference evidence="2 3" key="1">
    <citation type="submission" date="2017-09" db="EMBL/GenBank/DDBJ databases">
        <title>Genome sequences of Natrinema ejinorence JCM 13890T.</title>
        <authorList>
            <person name="Roh S.W."/>
            <person name="Kim Y.B."/>
            <person name="Kim J.Y."/>
        </authorList>
    </citation>
    <scope>NUCLEOTIDE SEQUENCE [LARGE SCALE GENOMIC DNA]</scope>
    <source>
        <strain evidence="2 3">JCM 13890</strain>
    </source>
</reference>
<protein>
    <recommendedName>
        <fullName evidence="1">Halobacterial output domain-containing protein</fullName>
    </recommendedName>
</protein>
<evidence type="ECO:0000259" key="1">
    <source>
        <dbReference type="Pfam" id="PF18545"/>
    </source>
</evidence>
<comment type="caution">
    <text evidence="2">The sequence shown here is derived from an EMBL/GenBank/DDBJ whole genome shotgun (WGS) entry which is preliminary data.</text>
</comment>
<evidence type="ECO:0000313" key="3">
    <source>
        <dbReference type="Proteomes" id="UP000219689"/>
    </source>
</evidence>
<accession>A0A2A5QZS0</accession>
<dbReference type="EMBL" id="NXNI01000001">
    <property type="protein sequence ID" value="PCR92259.1"/>
    <property type="molecule type" value="Genomic_DNA"/>
</dbReference>
<dbReference type="AlphaFoldDB" id="A0A2A5QZS0"/>
<gene>
    <name evidence="2" type="ORF">CP557_18005</name>
</gene>
<dbReference type="Pfam" id="PF18545">
    <property type="entry name" value="HalOD1"/>
    <property type="match status" value="1"/>
</dbReference>
<organism evidence="2 3">
    <name type="scientific">Natrinema ejinorense</name>
    <dbReference type="NCBI Taxonomy" id="373386"/>
    <lineage>
        <taxon>Archaea</taxon>
        <taxon>Methanobacteriati</taxon>
        <taxon>Methanobacteriota</taxon>
        <taxon>Stenosarchaea group</taxon>
        <taxon>Halobacteria</taxon>
        <taxon>Halobacteriales</taxon>
        <taxon>Natrialbaceae</taxon>
        <taxon>Natrinema</taxon>
    </lineage>
</organism>
<feature type="domain" description="Halobacterial output" evidence="1">
    <location>
        <begin position="28"/>
        <end position="99"/>
    </location>
</feature>
<dbReference type="InterPro" id="IPR040624">
    <property type="entry name" value="HalOD1"/>
</dbReference>
<dbReference type="Proteomes" id="UP000219689">
    <property type="component" value="Unassembled WGS sequence"/>
</dbReference>
<evidence type="ECO:0000313" key="2">
    <source>
        <dbReference type="EMBL" id="PCR92259.1"/>
    </source>
</evidence>
<name>A0A2A5QZS0_9EURY</name>